<feature type="coiled-coil region" evidence="2">
    <location>
        <begin position="155"/>
        <end position="182"/>
    </location>
</feature>
<dbReference type="AlphaFoldDB" id="G9ZRD1"/>
<dbReference type="EMBL" id="AGEY01000173">
    <property type="protein sequence ID" value="EHL96716.1"/>
    <property type="molecule type" value="Genomic_DNA"/>
</dbReference>
<gene>
    <name evidence="3" type="ORF">HMPREF9103_02292</name>
</gene>
<sequence>MILLSDKDIKQIYSLNDCLSAVEEAFRFFSAGKVTVPVRTQINKKSNSGTFLCMPAFCDAYNASCVKVLNMFPENLKVGLSSINAKILNFDTNTGAINAILDGNYITKLRTAAATAIAISKFAKPKCNSALLIGAGGQSYSQLNAIMLARNLQKIQIADLDYERAKALADKAKSENKSSKAEISVADDVNQAVSSADIIVTDTTSTTPVYDGKRVHPGTTICAVGSYKPTMQETPSKVVAQADKIYFDSQDAVLSESGDILTPLKKNLVSRNNFTGDIGDVLNGVLPGRENNSQVILFKTVGIAAQDLFTSKSIYDKAKRLNIDITTN</sequence>
<dbReference type="InterPro" id="IPR003462">
    <property type="entry name" value="ODC_Mu_crystall"/>
</dbReference>
<organism evidence="3 4">
    <name type="scientific">Lentilactobacillus parafarraginis F0439</name>
    <dbReference type="NCBI Taxonomy" id="797515"/>
    <lineage>
        <taxon>Bacteria</taxon>
        <taxon>Bacillati</taxon>
        <taxon>Bacillota</taxon>
        <taxon>Bacilli</taxon>
        <taxon>Lactobacillales</taxon>
        <taxon>Lactobacillaceae</taxon>
        <taxon>Lentilactobacillus</taxon>
    </lineage>
</organism>
<dbReference type="RefSeq" id="WP_008214096.1">
    <property type="nucleotide sequence ID" value="NZ_JH415048.1"/>
</dbReference>
<dbReference type="InterPro" id="IPR023401">
    <property type="entry name" value="ODC_N"/>
</dbReference>
<dbReference type="Pfam" id="PF02423">
    <property type="entry name" value="OCD_Mu_crystall"/>
    <property type="match status" value="1"/>
</dbReference>
<dbReference type="Proteomes" id="UP000004625">
    <property type="component" value="Unassembled WGS sequence"/>
</dbReference>
<evidence type="ECO:0000256" key="2">
    <source>
        <dbReference type="SAM" id="Coils"/>
    </source>
</evidence>
<dbReference type="SUPFAM" id="SSF51735">
    <property type="entry name" value="NAD(P)-binding Rossmann-fold domains"/>
    <property type="match status" value="1"/>
</dbReference>
<comment type="caution">
    <text evidence="3">The sequence shown here is derived from an EMBL/GenBank/DDBJ whole genome shotgun (WGS) entry which is preliminary data.</text>
</comment>
<dbReference type="PANTHER" id="PTHR13812:SF19">
    <property type="entry name" value="KETIMINE REDUCTASE MU-CRYSTALLIN"/>
    <property type="match status" value="1"/>
</dbReference>
<dbReference type="PIRSF" id="PIRSF001439">
    <property type="entry name" value="CryM"/>
    <property type="match status" value="1"/>
</dbReference>
<dbReference type="Gene3D" id="3.40.50.720">
    <property type="entry name" value="NAD(P)-binding Rossmann-like Domain"/>
    <property type="match status" value="1"/>
</dbReference>
<name>G9ZRD1_9LACO</name>
<dbReference type="GO" id="GO:0005737">
    <property type="term" value="C:cytoplasm"/>
    <property type="evidence" value="ECO:0007669"/>
    <property type="project" value="TreeGrafter"/>
</dbReference>
<keyword evidence="2" id="KW-0175">Coiled coil</keyword>
<dbReference type="FunFam" id="3.40.50.720:FF:000311">
    <property type="entry name" value="Ornithine cyclodeaminase"/>
    <property type="match status" value="1"/>
</dbReference>
<accession>G9ZRD1</accession>
<dbReference type="InterPro" id="IPR036291">
    <property type="entry name" value="NAD(P)-bd_dom_sf"/>
</dbReference>
<evidence type="ECO:0000256" key="1">
    <source>
        <dbReference type="ARBA" id="ARBA00008903"/>
    </source>
</evidence>
<dbReference type="GO" id="GO:0019752">
    <property type="term" value="P:carboxylic acid metabolic process"/>
    <property type="evidence" value="ECO:0007669"/>
    <property type="project" value="UniProtKB-ARBA"/>
</dbReference>
<keyword evidence="4" id="KW-1185">Reference proteome</keyword>
<dbReference type="STRING" id="797515.HMPREF9103_02292"/>
<evidence type="ECO:0000313" key="3">
    <source>
        <dbReference type="EMBL" id="EHL96716.1"/>
    </source>
</evidence>
<protein>
    <submittedName>
        <fullName evidence="3">Putative ornithine cyclodeaminase</fullName>
    </submittedName>
</protein>
<dbReference type="GO" id="GO:0016491">
    <property type="term" value="F:oxidoreductase activity"/>
    <property type="evidence" value="ECO:0007669"/>
    <property type="project" value="UniProtKB-ARBA"/>
</dbReference>
<dbReference type="PATRIC" id="fig|797515.3.peg.2068"/>
<dbReference type="HOGENOM" id="CLU_042088_1_0_9"/>
<dbReference type="Gene3D" id="3.30.1780.10">
    <property type="entry name" value="ornithine cyclodeaminase, domain 1"/>
    <property type="match status" value="1"/>
</dbReference>
<reference evidence="3 4" key="1">
    <citation type="submission" date="2011-09" db="EMBL/GenBank/DDBJ databases">
        <authorList>
            <person name="Weinstock G."/>
            <person name="Sodergren E."/>
            <person name="Clifton S."/>
            <person name="Fulton L."/>
            <person name="Fulton B."/>
            <person name="Courtney L."/>
            <person name="Fronick C."/>
            <person name="Harrison M."/>
            <person name="Strong C."/>
            <person name="Farmer C."/>
            <person name="Delahaunty K."/>
            <person name="Markovic C."/>
            <person name="Hall O."/>
            <person name="Minx P."/>
            <person name="Tomlinson C."/>
            <person name="Mitreva M."/>
            <person name="Hou S."/>
            <person name="Chen J."/>
            <person name="Wollam A."/>
            <person name="Pepin K.H."/>
            <person name="Johnson M."/>
            <person name="Bhonagiri V."/>
            <person name="Zhang X."/>
            <person name="Suruliraj S."/>
            <person name="Warren W."/>
            <person name="Chinwalla A."/>
            <person name="Mardis E.R."/>
            <person name="Wilson R.K."/>
        </authorList>
    </citation>
    <scope>NUCLEOTIDE SEQUENCE [LARGE SCALE GENOMIC DNA]</scope>
    <source>
        <strain evidence="3 4">F0439</strain>
    </source>
</reference>
<evidence type="ECO:0000313" key="4">
    <source>
        <dbReference type="Proteomes" id="UP000004625"/>
    </source>
</evidence>
<comment type="similarity">
    <text evidence="1">Belongs to the ornithine cyclodeaminase/mu-crystallin family.</text>
</comment>
<dbReference type="PANTHER" id="PTHR13812">
    <property type="entry name" value="KETIMINE REDUCTASE MU-CRYSTALLIN"/>
    <property type="match status" value="1"/>
</dbReference>
<proteinExistence type="inferred from homology"/>
<dbReference type="eggNOG" id="COG2423">
    <property type="taxonomic scope" value="Bacteria"/>
</dbReference>